<dbReference type="Gene3D" id="3.40.50.720">
    <property type="entry name" value="NAD(P)-binding Rossmann-like Domain"/>
    <property type="match status" value="1"/>
</dbReference>
<evidence type="ECO:0008006" key="6">
    <source>
        <dbReference type="Google" id="ProtNLM"/>
    </source>
</evidence>
<keyword evidence="5" id="KW-1185">Reference proteome</keyword>
<dbReference type="SUPFAM" id="SSF56601">
    <property type="entry name" value="beta-lactamase/transpeptidase-like"/>
    <property type="match status" value="1"/>
</dbReference>
<dbReference type="Proteomes" id="UP001166286">
    <property type="component" value="Unassembled WGS sequence"/>
</dbReference>
<gene>
    <name evidence="4" type="ORF">JMJ35_006578</name>
</gene>
<dbReference type="Pfam" id="PF00144">
    <property type="entry name" value="Beta-lactamase"/>
    <property type="match status" value="1"/>
</dbReference>
<accession>A0AA39R066</accession>
<protein>
    <recommendedName>
        <fullName evidence="6">Beta-lactamase-related domain-containing protein</fullName>
    </recommendedName>
</protein>
<sequence length="619" mass="68297">MADLVDRLTALGPKIEKLMEIGGAAGLSLGVVHHGEPIYQANFGFRDLQQALAPTEETIFPGCSLVKALTAATVALLVEDKLITWDTLIKDVLPEFNIKDDILRSCTTIADLLCHRTGMAWGDNLYVGTNNNILISGENSMEYINSQELLLPLRGQYAYNNIPYELAGHVIEKLTGSTWSEVLRARILDPIGLDRTSLKTPLPDIDNVAKCYNTLNDGTPTPVRCATTGDDGFCGPSGGLRTCVKDLLKFCSCFLKSANDQFSNAKIPMGDPTFRETSYAFGWARVQLPGPMGALVLEALLDVPERNDYIKAAESSVAGNAKWFFTTIEELEKDQKKGPVPRNLEEYTGTYWDASHAFKINVFVEEGILHWALQGLESEKWPLDHYEQDTFTWIRPRNELTKRGRWVDQGAAFWKIEFKADKDGQIDYLMWVHDIGVPPVAYLKEKGFNVYGTYRKESIDEAKDLLESGAKTLNLNLADETPIRDASESFGNQPLDILINCAGKSEKVCQQVSPCLIGTLTAGNGLPAWVDTTVDDFMQRFRVSAVGLFLTTRAFYSQLKNVANPLIINISSNAGSISGNEAGGNLCYRTSKAALNMITMDLARELAPDKISFTAMSPG</sequence>
<organism evidence="4 5">
    <name type="scientific">Cladonia borealis</name>
    <dbReference type="NCBI Taxonomy" id="184061"/>
    <lineage>
        <taxon>Eukaryota</taxon>
        <taxon>Fungi</taxon>
        <taxon>Dikarya</taxon>
        <taxon>Ascomycota</taxon>
        <taxon>Pezizomycotina</taxon>
        <taxon>Lecanoromycetes</taxon>
        <taxon>OSLEUM clade</taxon>
        <taxon>Lecanoromycetidae</taxon>
        <taxon>Lecanorales</taxon>
        <taxon>Lecanorineae</taxon>
        <taxon>Cladoniaceae</taxon>
        <taxon>Cladonia</taxon>
    </lineage>
</organism>
<dbReference type="EMBL" id="JAFEKC020000014">
    <property type="protein sequence ID" value="KAK0511026.1"/>
    <property type="molecule type" value="Genomic_DNA"/>
</dbReference>
<dbReference type="InterPro" id="IPR001466">
    <property type="entry name" value="Beta-lactam-related"/>
</dbReference>
<evidence type="ECO:0000256" key="1">
    <source>
        <dbReference type="ARBA" id="ARBA00038215"/>
    </source>
</evidence>
<dbReference type="Gene3D" id="2.40.128.600">
    <property type="match status" value="1"/>
</dbReference>
<name>A0AA39R066_9LECA</name>
<dbReference type="Pfam" id="PF11954">
    <property type="entry name" value="DUF3471"/>
    <property type="match status" value="1"/>
</dbReference>
<dbReference type="InterPro" id="IPR002347">
    <property type="entry name" value="SDR_fam"/>
</dbReference>
<evidence type="ECO:0000313" key="4">
    <source>
        <dbReference type="EMBL" id="KAK0511026.1"/>
    </source>
</evidence>
<comment type="caution">
    <text evidence="4">The sequence shown here is derived from an EMBL/GenBank/DDBJ whole genome shotgun (WGS) entry which is preliminary data.</text>
</comment>
<feature type="domain" description="Peptidase S12 Pab87-related C-terminal" evidence="3">
    <location>
        <begin position="336"/>
        <end position="432"/>
    </location>
</feature>
<evidence type="ECO:0000259" key="3">
    <source>
        <dbReference type="Pfam" id="PF11954"/>
    </source>
</evidence>
<dbReference type="PANTHER" id="PTHR46825:SF14">
    <property type="entry name" value="BETA-LACTAMASE-RELATED DOMAIN-CONTAINING PROTEIN"/>
    <property type="match status" value="1"/>
</dbReference>
<comment type="similarity">
    <text evidence="1">Belongs to the peptidase S12 family.</text>
</comment>
<dbReference type="Pfam" id="PF00106">
    <property type="entry name" value="adh_short"/>
    <property type="match status" value="1"/>
</dbReference>
<dbReference type="InterPro" id="IPR012338">
    <property type="entry name" value="Beta-lactam/transpept-like"/>
</dbReference>
<reference evidence="4" key="1">
    <citation type="submission" date="2023-03" db="EMBL/GenBank/DDBJ databases">
        <title>Complete genome of Cladonia borealis.</title>
        <authorList>
            <person name="Park H."/>
        </authorList>
    </citation>
    <scope>NUCLEOTIDE SEQUENCE</scope>
    <source>
        <strain evidence="4">ANT050790</strain>
    </source>
</reference>
<evidence type="ECO:0000313" key="5">
    <source>
        <dbReference type="Proteomes" id="UP001166286"/>
    </source>
</evidence>
<evidence type="ECO:0000259" key="2">
    <source>
        <dbReference type="Pfam" id="PF00144"/>
    </source>
</evidence>
<dbReference type="InterPro" id="IPR036291">
    <property type="entry name" value="NAD(P)-bd_dom_sf"/>
</dbReference>
<feature type="domain" description="Beta-lactamase-related" evidence="2">
    <location>
        <begin position="15"/>
        <end position="261"/>
    </location>
</feature>
<dbReference type="Gene3D" id="3.40.710.10">
    <property type="entry name" value="DD-peptidase/beta-lactamase superfamily"/>
    <property type="match status" value="1"/>
</dbReference>
<dbReference type="PANTHER" id="PTHR46825">
    <property type="entry name" value="D-ALANYL-D-ALANINE-CARBOXYPEPTIDASE/ENDOPEPTIDASE AMPH"/>
    <property type="match status" value="1"/>
</dbReference>
<dbReference type="InterPro" id="IPR021860">
    <property type="entry name" value="Peptidase_S12_Pab87-rel_C"/>
</dbReference>
<dbReference type="PRINTS" id="PR00080">
    <property type="entry name" value="SDRFAMILY"/>
</dbReference>
<proteinExistence type="inferred from homology"/>
<dbReference type="AlphaFoldDB" id="A0AA39R066"/>
<dbReference type="InterPro" id="IPR050491">
    <property type="entry name" value="AmpC-like"/>
</dbReference>
<dbReference type="SUPFAM" id="SSF51735">
    <property type="entry name" value="NAD(P)-binding Rossmann-fold domains"/>
    <property type="match status" value="1"/>
</dbReference>